<dbReference type="Proteomes" id="UP000348942">
    <property type="component" value="Chromosome 1"/>
</dbReference>
<dbReference type="HAMAP" id="MF_01948">
    <property type="entry name" value="LPS_assembly_LapA"/>
    <property type="match status" value="1"/>
</dbReference>
<dbReference type="GO" id="GO:0008653">
    <property type="term" value="P:lipopolysaccharide metabolic process"/>
    <property type="evidence" value="ECO:0007669"/>
    <property type="project" value="InterPro"/>
</dbReference>
<dbReference type="GO" id="GO:0005886">
    <property type="term" value="C:plasma membrane"/>
    <property type="evidence" value="ECO:0007669"/>
    <property type="project" value="UniProtKB-SubCell"/>
</dbReference>
<name>A0A5Q0TF79_9VIBR</name>
<comment type="function">
    <text evidence="5">Involved in the assembly of lipopolysaccharide (LPS).</text>
</comment>
<keyword evidence="8" id="KW-1185">Reference proteome</keyword>
<keyword evidence="5" id="KW-0997">Cell inner membrane</keyword>
<comment type="subcellular location">
    <subcellularLocation>
        <location evidence="5">Cell inner membrane</location>
        <topology evidence="5">Single-pass membrane protein</topology>
    </subcellularLocation>
</comment>
<dbReference type="EMBL" id="CP045699">
    <property type="protein sequence ID" value="QGA64806.1"/>
    <property type="molecule type" value="Genomic_DNA"/>
</dbReference>
<feature type="transmembrane region" description="Helical" evidence="5">
    <location>
        <begin position="44"/>
        <end position="64"/>
    </location>
</feature>
<accession>A0A5Q0TF79</accession>
<protein>
    <recommendedName>
        <fullName evidence="5">Probable lipopolysaccharide assembly protein A</fullName>
    </recommendedName>
</protein>
<dbReference type="AlphaFoldDB" id="A0A5Q0TF79"/>
<dbReference type="InterPro" id="IPR010445">
    <property type="entry name" value="LapA_dom"/>
</dbReference>
<sequence>MKVIKIIIAIALFLIALALGAQNQEMVKFNYLIAQNEFHLSTLLGGVFIVAFGLAWLIFGSLYLKSKLTIARLRKQLAKSKKSVSSSSSSLPDIKG</sequence>
<evidence type="ECO:0000256" key="3">
    <source>
        <dbReference type="ARBA" id="ARBA00022989"/>
    </source>
</evidence>
<evidence type="ECO:0000256" key="5">
    <source>
        <dbReference type="HAMAP-Rule" id="MF_01948"/>
    </source>
</evidence>
<keyword evidence="4 5" id="KW-0472">Membrane</keyword>
<evidence type="ECO:0000256" key="1">
    <source>
        <dbReference type="ARBA" id="ARBA00022475"/>
    </source>
</evidence>
<keyword evidence="1 5" id="KW-1003">Cell membrane</keyword>
<dbReference type="Pfam" id="PF06305">
    <property type="entry name" value="LapA_dom"/>
    <property type="match status" value="1"/>
</dbReference>
<keyword evidence="3 5" id="KW-1133">Transmembrane helix</keyword>
<evidence type="ECO:0000259" key="6">
    <source>
        <dbReference type="Pfam" id="PF06305"/>
    </source>
</evidence>
<organism evidence="7 8">
    <name type="scientific">Vibrio algicola</name>
    <dbReference type="NCBI Taxonomy" id="2662262"/>
    <lineage>
        <taxon>Bacteria</taxon>
        <taxon>Pseudomonadati</taxon>
        <taxon>Pseudomonadota</taxon>
        <taxon>Gammaproteobacteria</taxon>
        <taxon>Vibrionales</taxon>
        <taxon>Vibrionaceae</taxon>
        <taxon>Vibrio</taxon>
    </lineage>
</organism>
<evidence type="ECO:0000256" key="4">
    <source>
        <dbReference type="ARBA" id="ARBA00023136"/>
    </source>
</evidence>
<reference evidence="7 8" key="1">
    <citation type="submission" date="2019-10" db="EMBL/GenBank/DDBJ databases">
        <title>Vibrio sp. nov., isolated from Coralline algae surface.</title>
        <authorList>
            <person name="Geng Y."/>
            <person name="Zhang X."/>
        </authorList>
    </citation>
    <scope>NUCLEOTIDE SEQUENCE [LARGE SCALE GENOMIC DNA]</scope>
    <source>
        <strain evidence="7 8">SM1977</strain>
    </source>
</reference>
<evidence type="ECO:0000313" key="7">
    <source>
        <dbReference type="EMBL" id="QGA64806.1"/>
    </source>
</evidence>
<dbReference type="InterPro" id="IPR032906">
    <property type="entry name" value="LapA"/>
</dbReference>
<evidence type="ECO:0000313" key="8">
    <source>
        <dbReference type="Proteomes" id="UP000348942"/>
    </source>
</evidence>
<gene>
    <name evidence="5" type="primary">lapA</name>
    <name evidence="7" type="ORF">GFB47_04925</name>
</gene>
<dbReference type="RefSeq" id="WP_153446956.1">
    <property type="nucleotide sequence ID" value="NZ_CP045699.1"/>
</dbReference>
<proteinExistence type="inferred from homology"/>
<keyword evidence="2 5" id="KW-0812">Transmembrane</keyword>
<comment type="caution">
    <text evidence="5">Lacks conserved residue(s) required for the propagation of feature annotation.</text>
</comment>
<feature type="domain" description="Lipopolysaccharide assembly protein A" evidence="6">
    <location>
        <begin position="22"/>
        <end position="84"/>
    </location>
</feature>
<comment type="similarity">
    <text evidence="5">Belongs to the LapA family.</text>
</comment>
<evidence type="ECO:0000256" key="2">
    <source>
        <dbReference type="ARBA" id="ARBA00022692"/>
    </source>
</evidence>